<evidence type="ECO:0008006" key="17">
    <source>
        <dbReference type="Google" id="ProtNLM"/>
    </source>
</evidence>
<dbReference type="Pfam" id="PF05922">
    <property type="entry name" value="Inhibitor_I9"/>
    <property type="match status" value="1"/>
</dbReference>
<organism evidence="15 16">
    <name type="scientific">Rhododendron williamsianum</name>
    <dbReference type="NCBI Taxonomy" id="262921"/>
    <lineage>
        <taxon>Eukaryota</taxon>
        <taxon>Viridiplantae</taxon>
        <taxon>Streptophyta</taxon>
        <taxon>Embryophyta</taxon>
        <taxon>Tracheophyta</taxon>
        <taxon>Spermatophyta</taxon>
        <taxon>Magnoliopsida</taxon>
        <taxon>eudicotyledons</taxon>
        <taxon>Gunneridae</taxon>
        <taxon>Pentapetalae</taxon>
        <taxon>asterids</taxon>
        <taxon>Ericales</taxon>
        <taxon>Ericaceae</taxon>
        <taxon>Ericoideae</taxon>
        <taxon>Rhodoreae</taxon>
        <taxon>Rhododendron</taxon>
    </lineage>
</organism>
<feature type="active site" description="Charge relay system" evidence="9 10">
    <location>
        <position position="224"/>
    </location>
</feature>
<keyword evidence="16" id="KW-1185">Reference proteome</keyword>
<dbReference type="OrthoDB" id="206201at2759"/>
<dbReference type="EMBL" id="QEFC01001530">
    <property type="protein sequence ID" value="KAE9457166.1"/>
    <property type="molecule type" value="Genomic_DNA"/>
</dbReference>
<evidence type="ECO:0000256" key="8">
    <source>
        <dbReference type="ARBA" id="ARBA00023180"/>
    </source>
</evidence>
<dbReference type="Gene3D" id="3.40.50.200">
    <property type="entry name" value="Peptidase S8/S53 domain"/>
    <property type="match status" value="1"/>
</dbReference>
<dbReference type="PRINTS" id="PR00723">
    <property type="entry name" value="SUBTILISIN"/>
</dbReference>
<keyword evidence="3" id="KW-0964">Secreted</keyword>
<dbReference type="CDD" id="cd02120">
    <property type="entry name" value="PA_subtilisin_like"/>
    <property type="match status" value="1"/>
</dbReference>
<dbReference type="InterPro" id="IPR041469">
    <property type="entry name" value="Subtilisin-like_FN3"/>
</dbReference>
<dbReference type="Proteomes" id="UP000428333">
    <property type="component" value="Linkage Group LG06"/>
</dbReference>
<dbReference type="FunFam" id="3.40.50.200:FF:000006">
    <property type="entry name" value="Subtilisin-like protease SBT1.5"/>
    <property type="match status" value="1"/>
</dbReference>
<dbReference type="InterPro" id="IPR034197">
    <property type="entry name" value="Peptidases_S8_3"/>
</dbReference>
<dbReference type="InterPro" id="IPR045051">
    <property type="entry name" value="SBT"/>
</dbReference>
<feature type="chain" id="PRO_5025540805" description="Subtilisin-like protease fibronectin type-III domain-containing protein" evidence="11">
    <location>
        <begin position="23"/>
        <end position="768"/>
    </location>
</feature>
<evidence type="ECO:0000256" key="6">
    <source>
        <dbReference type="ARBA" id="ARBA00022801"/>
    </source>
</evidence>
<feature type="non-terminal residue" evidence="15">
    <location>
        <position position="1"/>
    </location>
</feature>
<sequence>MASHFPLYVFLLSLTIPQFISTLAELDNYIVHMDLSAMPKAFSSHHTWYLATISSILDNTRAAATAAASPTSLSSSSSKFIYGYSNAIHGFTASLSSSEYEAIKQSPGYISSYRDMPVKIDTTHSAEFLGLKSESGTLLAAQQGKDVIVGVVDTGIWPESESFDDDGMTEVPSRWKGECETGTQFNSSMCNKKLIGARFFNKGLHAKFPNLTFSMNSTRDTDGHGTHTSSTAAGNYVEGVSYFGYASGTARGVAPRAHVAMYKALWDEGVYTSDIIAAIDQAMIDGVDVLSLSLGLDGVALYEDPIAIATFAAMEKGIFVSTSAGNEGPYIETLHNGTPWVLTVAAGTMDREFQGLITLGNNVSISGSSLFPGNSNPSQFPLVFTGFCNSTEELKNVGHKIIVCQDKDNSLSEQVYYVQNSNVTAAIFVTNTTDLELSIQTTFPAIFLNLELGEIVLDYVKNGDDPKAKIDFHRTRLGTKPAPKVASYSSRGPSPSCPFVLKPDLMAPGSLILASWPQNLQVVDLTTGPLFSQFNILSGTSMSCPHAAGVGALLKAARSEWSPAAIRSAMMTTSYSNDNDFNPIQDLGNNNKVATPLAIGSGHVDPNKALDPGLIYDADVTDYVNLLCGLNYTTKQIQTITRGNPYNCSNPTLDINYPSFIAFFNANASETVREFSRTVTNVGEGMTNYTAKVTAMEGFKVKVVPEKLVFRERSEKQSYKVSIEGPKTMKEDTVAFGYLTWVEIEGDHVVRSPIVATSLSSDALGGQN</sequence>
<comment type="similarity">
    <text evidence="2 10">Belongs to the peptidase S8 family.</text>
</comment>
<accession>A0A6A4L9I9</accession>
<dbReference type="SUPFAM" id="SSF52743">
    <property type="entry name" value="Subtilisin-like"/>
    <property type="match status" value="1"/>
</dbReference>
<dbReference type="GO" id="GO:0004252">
    <property type="term" value="F:serine-type endopeptidase activity"/>
    <property type="evidence" value="ECO:0007669"/>
    <property type="project" value="UniProtKB-UniRule"/>
</dbReference>
<dbReference type="Gene3D" id="3.50.30.30">
    <property type="match status" value="1"/>
</dbReference>
<name>A0A6A4L9I9_9ERIC</name>
<dbReference type="InterPro" id="IPR023828">
    <property type="entry name" value="Peptidase_S8_Ser-AS"/>
</dbReference>
<comment type="subcellular location">
    <subcellularLocation>
        <location evidence="1">Secreted</location>
    </subcellularLocation>
</comment>
<evidence type="ECO:0000256" key="5">
    <source>
        <dbReference type="ARBA" id="ARBA00022729"/>
    </source>
</evidence>
<dbReference type="GO" id="GO:0006508">
    <property type="term" value="P:proteolysis"/>
    <property type="evidence" value="ECO:0007669"/>
    <property type="project" value="UniProtKB-KW"/>
</dbReference>
<keyword evidence="8" id="KW-0325">Glycoprotein</keyword>
<protein>
    <recommendedName>
        <fullName evidence="17">Subtilisin-like protease fibronectin type-III domain-containing protein</fullName>
    </recommendedName>
</protein>
<dbReference type="AlphaFoldDB" id="A0A6A4L9I9"/>
<feature type="domain" description="Inhibitor I9" evidence="13">
    <location>
        <begin position="28"/>
        <end position="120"/>
    </location>
</feature>
<proteinExistence type="inferred from homology"/>
<feature type="signal peptide" evidence="11">
    <location>
        <begin position="1"/>
        <end position="22"/>
    </location>
</feature>
<evidence type="ECO:0000259" key="14">
    <source>
        <dbReference type="Pfam" id="PF17766"/>
    </source>
</evidence>
<comment type="caution">
    <text evidence="15">The sequence shown here is derived from an EMBL/GenBank/DDBJ whole genome shotgun (WGS) entry which is preliminary data.</text>
</comment>
<evidence type="ECO:0000256" key="3">
    <source>
        <dbReference type="ARBA" id="ARBA00022525"/>
    </source>
</evidence>
<feature type="domain" description="Subtilisin-like protease fibronectin type-III" evidence="14">
    <location>
        <begin position="654"/>
        <end position="755"/>
    </location>
</feature>
<feature type="active site" description="Charge relay system" evidence="9 10">
    <location>
        <position position="153"/>
    </location>
</feature>
<dbReference type="FunFam" id="3.30.70.80:FF:000003">
    <property type="entry name" value="Subtilisin-like protease SBT1.9"/>
    <property type="match status" value="1"/>
</dbReference>
<keyword evidence="6 10" id="KW-0378">Hydrolase</keyword>
<evidence type="ECO:0000256" key="2">
    <source>
        <dbReference type="ARBA" id="ARBA00011073"/>
    </source>
</evidence>
<evidence type="ECO:0000256" key="7">
    <source>
        <dbReference type="ARBA" id="ARBA00022825"/>
    </source>
</evidence>
<evidence type="ECO:0000256" key="4">
    <source>
        <dbReference type="ARBA" id="ARBA00022670"/>
    </source>
</evidence>
<dbReference type="GO" id="GO:0005576">
    <property type="term" value="C:extracellular region"/>
    <property type="evidence" value="ECO:0007669"/>
    <property type="project" value="UniProtKB-SubCell"/>
</dbReference>
<evidence type="ECO:0000256" key="9">
    <source>
        <dbReference type="PIRSR" id="PIRSR615500-1"/>
    </source>
</evidence>
<evidence type="ECO:0000259" key="12">
    <source>
        <dbReference type="Pfam" id="PF00082"/>
    </source>
</evidence>
<gene>
    <name evidence="15" type="ORF">C3L33_10928</name>
</gene>
<evidence type="ECO:0000259" key="13">
    <source>
        <dbReference type="Pfam" id="PF05922"/>
    </source>
</evidence>
<dbReference type="InterPro" id="IPR037045">
    <property type="entry name" value="S8pro/Inhibitor_I9_sf"/>
</dbReference>
<reference evidence="15 16" key="1">
    <citation type="journal article" date="2019" name="Genome Biol. Evol.">
        <title>The Rhododendron genome and chromosomal organization provide insight into shared whole-genome duplications across the heath family (Ericaceae).</title>
        <authorList>
            <person name="Soza V.L."/>
            <person name="Lindsley D."/>
            <person name="Waalkes A."/>
            <person name="Ramage E."/>
            <person name="Patwardhan R.P."/>
            <person name="Burton J.N."/>
            <person name="Adey A."/>
            <person name="Kumar A."/>
            <person name="Qiu R."/>
            <person name="Shendure J."/>
            <person name="Hall B."/>
        </authorList>
    </citation>
    <scope>NUCLEOTIDE SEQUENCE [LARGE SCALE GENOMIC DNA]</scope>
    <source>
        <strain evidence="15">RSF 1966-606</strain>
    </source>
</reference>
<feature type="domain" description="Peptidase S8/S53" evidence="12">
    <location>
        <begin position="144"/>
        <end position="579"/>
    </location>
</feature>
<dbReference type="Gene3D" id="3.30.70.80">
    <property type="entry name" value="Peptidase S8 propeptide/proteinase inhibitor I9"/>
    <property type="match status" value="1"/>
</dbReference>
<dbReference type="InterPro" id="IPR036852">
    <property type="entry name" value="Peptidase_S8/S53_dom_sf"/>
</dbReference>
<keyword evidence="7 10" id="KW-0720">Serine protease</keyword>
<dbReference type="InterPro" id="IPR015500">
    <property type="entry name" value="Peptidase_S8_subtilisin-rel"/>
</dbReference>
<evidence type="ECO:0000256" key="10">
    <source>
        <dbReference type="PROSITE-ProRule" id="PRU01240"/>
    </source>
</evidence>
<dbReference type="Pfam" id="PF17766">
    <property type="entry name" value="fn3_6"/>
    <property type="match status" value="1"/>
</dbReference>
<evidence type="ECO:0000256" key="1">
    <source>
        <dbReference type="ARBA" id="ARBA00004613"/>
    </source>
</evidence>
<dbReference type="InterPro" id="IPR000209">
    <property type="entry name" value="Peptidase_S8/S53_dom"/>
</dbReference>
<evidence type="ECO:0000256" key="11">
    <source>
        <dbReference type="SAM" id="SignalP"/>
    </source>
</evidence>
<dbReference type="PROSITE" id="PS00138">
    <property type="entry name" value="SUBTILASE_SER"/>
    <property type="match status" value="1"/>
</dbReference>
<dbReference type="CDD" id="cd04852">
    <property type="entry name" value="Peptidases_S8_3"/>
    <property type="match status" value="1"/>
</dbReference>
<evidence type="ECO:0000313" key="16">
    <source>
        <dbReference type="Proteomes" id="UP000428333"/>
    </source>
</evidence>
<dbReference type="PROSITE" id="PS51892">
    <property type="entry name" value="SUBTILASE"/>
    <property type="match status" value="1"/>
</dbReference>
<dbReference type="InterPro" id="IPR010259">
    <property type="entry name" value="S8pro/Inhibitor_I9"/>
</dbReference>
<dbReference type="Pfam" id="PF00082">
    <property type="entry name" value="Peptidase_S8"/>
    <property type="match status" value="1"/>
</dbReference>
<keyword evidence="4 10" id="KW-0645">Protease</keyword>
<feature type="active site" description="Charge relay system" evidence="9 10">
    <location>
        <position position="541"/>
    </location>
</feature>
<evidence type="ECO:0000313" key="15">
    <source>
        <dbReference type="EMBL" id="KAE9457166.1"/>
    </source>
</evidence>
<dbReference type="Gene3D" id="2.60.40.2310">
    <property type="match status" value="1"/>
</dbReference>
<dbReference type="PANTHER" id="PTHR10795">
    <property type="entry name" value="PROPROTEIN CONVERTASE SUBTILISIN/KEXIN"/>
    <property type="match status" value="1"/>
</dbReference>
<keyword evidence="5 11" id="KW-0732">Signal</keyword>